<evidence type="ECO:0000313" key="2">
    <source>
        <dbReference type="Proteomes" id="UP000240410"/>
    </source>
</evidence>
<reference evidence="1 2" key="1">
    <citation type="submission" date="2018-03" db="EMBL/GenBank/DDBJ databases">
        <title>Whole genome sequencing of Histamine producing bacteria.</title>
        <authorList>
            <person name="Butler K."/>
        </authorList>
    </citation>
    <scope>NUCLEOTIDE SEQUENCE [LARGE SCALE GENOMIC DNA]</scope>
    <source>
        <strain evidence="1 2">ATCC 33979</strain>
    </source>
</reference>
<protein>
    <submittedName>
        <fullName evidence="1">Uncharacterized protein</fullName>
    </submittedName>
</protein>
<gene>
    <name evidence="1" type="ORF">CTM89_00185</name>
</gene>
<accession>A0A2T3MH49</accession>
<organism evidence="1 2">
    <name type="scientific">Photobacterium leiognathi</name>
    <dbReference type="NCBI Taxonomy" id="553611"/>
    <lineage>
        <taxon>Bacteria</taxon>
        <taxon>Pseudomonadati</taxon>
        <taxon>Pseudomonadota</taxon>
        <taxon>Gammaproteobacteria</taxon>
        <taxon>Vibrionales</taxon>
        <taxon>Vibrionaceae</taxon>
        <taxon>Photobacterium</taxon>
    </lineage>
</organism>
<dbReference type="Proteomes" id="UP000240410">
    <property type="component" value="Unassembled WGS sequence"/>
</dbReference>
<dbReference type="AlphaFoldDB" id="A0A2T3MH49"/>
<dbReference type="RefSeq" id="WP_045070416.1">
    <property type="nucleotide sequence ID" value="NZ_JZSL01000026.1"/>
</dbReference>
<dbReference type="OrthoDB" id="9907063at2"/>
<sequence length="218" mass="25821">MNELRSKIFESIEHLDNIKYLSNCEIEPSKLLGAYPEVREALAYYCPTSSFSDLIINQLAMIASHRCVELNGKLYPYIWSNLLNRMRLIEVNKPKYKPFKGKDSPLKGCGLYHVHHSLNFEVIFNFKRYFERKFPEDSLIYAAINELKEEYPERTDHWAIFVNSHLIKSVEWGEKNKTGEWLIYQMLDDQIHFVALALHETSDKHLFEQIEPHLQKRV</sequence>
<dbReference type="EMBL" id="PYOJ01000001">
    <property type="protein sequence ID" value="PSV93698.1"/>
    <property type="molecule type" value="Genomic_DNA"/>
</dbReference>
<name>A0A2T3MH49_PHOLE</name>
<evidence type="ECO:0000313" key="1">
    <source>
        <dbReference type="EMBL" id="PSV93698.1"/>
    </source>
</evidence>
<comment type="caution">
    <text evidence="1">The sequence shown here is derived from an EMBL/GenBank/DDBJ whole genome shotgun (WGS) entry which is preliminary data.</text>
</comment>
<proteinExistence type="predicted"/>